<dbReference type="InterPro" id="IPR011990">
    <property type="entry name" value="TPR-like_helical_dom_sf"/>
</dbReference>
<comment type="caution">
    <text evidence="1">The sequence shown here is derived from an EMBL/GenBank/DDBJ whole genome shotgun (WGS) entry which is preliminary data.</text>
</comment>
<accession>A0A845ARI2</accession>
<dbReference type="Gene3D" id="1.25.40.10">
    <property type="entry name" value="Tetratricopeptide repeat domain"/>
    <property type="match status" value="1"/>
</dbReference>
<keyword evidence="2" id="KW-1185">Reference proteome</keyword>
<proteinExistence type="predicted"/>
<gene>
    <name evidence="1" type="ORF">GRI94_08200</name>
</gene>
<dbReference type="SUPFAM" id="SSF81901">
    <property type="entry name" value="HCP-like"/>
    <property type="match status" value="1"/>
</dbReference>
<dbReference type="RefSeq" id="WP_160779211.1">
    <property type="nucleotide sequence ID" value="NZ_BAAAZF010000001.1"/>
</dbReference>
<name>A0A845ARI2_9SPHN</name>
<dbReference type="OrthoDB" id="7193247at2"/>
<dbReference type="Proteomes" id="UP000446786">
    <property type="component" value="Unassembled WGS sequence"/>
</dbReference>
<evidence type="ECO:0000313" key="1">
    <source>
        <dbReference type="EMBL" id="MXP31803.1"/>
    </source>
</evidence>
<evidence type="ECO:0008006" key="3">
    <source>
        <dbReference type="Google" id="ProtNLM"/>
    </source>
</evidence>
<sequence>MSRADEQRYRDLYQERDAIAIAEFLVSRAKDGDIWAMREAGAFYGGLNGLANHPLKSLYWYHEAATLGDTRSAMVIGTAYARGVVLEQDNDLAKFWLEQARKSDDRKTRMDAKKLLAAL</sequence>
<dbReference type="AlphaFoldDB" id="A0A845ARI2"/>
<reference evidence="1 2" key="1">
    <citation type="submission" date="2019-12" db="EMBL/GenBank/DDBJ databases">
        <title>Genomic-based taxomic classification of the family Erythrobacteraceae.</title>
        <authorList>
            <person name="Xu L."/>
        </authorList>
    </citation>
    <scope>NUCLEOTIDE SEQUENCE [LARGE SCALE GENOMIC DNA]</scope>
    <source>
        <strain evidence="1 2">JCM 16677</strain>
    </source>
</reference>
<organism evidence="1 2">
    <name type="scientific">Parerythrobacter jejuensis</name>
    <dbReference type="NCBI Taxonomy" id="795812"/>
    <lineage>
        <taxon>Bacteria</taxon>
        <taxon>Pseudomonadati</taxon>
        <taxon>Pseudomonadota</taxon>
        <taxon>Alphaproteobacteria</taxon>
        <taxon>Sphingomonadales</taxon>
        <taxon>Erythrobacteraceae</taxon>
        <taxon>Parerythrobacter</taxon>
    </lineage>
</organism>
<dbReference type="EMBL" id="WTYE01000001">
    <property type="protein sequence ID" value="MXP31803.1"/>
    <property type="molecule type" value="Genomic_DNA"/>
</dbReference>
<evidence type="ECO:0000313" key="2">
    <source>
        <dbReference type="Proteomes" id="UP000446786"/>
    </source>
</evidence>
<protein>
    <recommendedName>
        <fullName evidence="3">Sel1 repeat family protein</fullName>
    </recommendedName>
</protein>